<keyword evidence="2" id="KW-1185">Reference proteome</keyword>
<organism evidence="1 2">
    <name type="scientific">Stegodyphus mimosarum</name>
    <name type="common">African social velvet spider</name>
    <dbReference type="NCBI Taxonomy" id="407821"/>
    <lineage>
        <taxon>Eukaryota</taxon>
        <taxon>Metazoa</taxon>
        <taxon>Ecdysozoa</taxon>
        <taxon>Arthropoda</taxon>
        <taxon>Chelicerata</taxon>
        <taxon>Arachnida</taxon>
        <taxon>Araneae</taxon>
        <taxon>Araneomorphae</taxon>
        <taxon>Entelegynae</taxon>
        <taxon>Eresoidea</taxon>
        <taxon>Eresidae</taxon>
        <taxon>Stegodyphus</taxon>
    </lineage>
</organism>
<proteinExistence type="predicted"/>
<evidence type="ECO:0000313" key="2">
    <source>
        <dbReference type="Proteomes" id="UP000054359"/>
    </source>
</evidence>
<reference evidence="1 2" key="1">
    <citation type="submission" date="2013-11" db="EMBL/GenBank/DDBJ databases">
        <title>Genome sequencing of Stegodyphus mimosarum.</title>
        <authorList>
            <person name="Bechsgaard J."/>
        </authorList>
    </citation>
    <scope>NUCLEOTIDE SEQUENCE [LARGE SCALE GENOMIC DNA]</scope>
</reference>
<dbReference type="Proteomes" id="UP000054359">
    <property type="component" value="Unassembled WGS sequence"/>
</dbReference>
<protein>
    <submittedName>
        <fullName evidence="1">Uncharacterized protein</fullName>
    </submittedName>
</protein>
<dbReference type="AlphaFoldDB" id="A0A087UQ61"/>
<sequence length="43" mass="4804">MDTHIPTGKSIIKHEVICISFSLHTTSQRNTTIPSQLAYASFK</sequence>
<accession>A0A087UQ61</accession>
<gene>
    <name evidence="1" type="ORF">X975_25365</name>
</gene>
<feature type="non-terminal residue" evidence="1">
    <location>
        <position position="43"/>
    </location>
</feature>
<dbReference type="EMBL" id="KK120985">
    <property type="protein sequence ID" value="KFM79500.1"/>
    <property type="molecule type" value="Genomic_DNA"/>
</dbReference>
<name>A0A087UQ61_STEMI</name>
<evidence type="ECO:0000313" key="1">
    <source>
        <dbReference type="EMBL" id="KFM79500.1"/>
    </source>
</evidence>